<keyword evidence="1" id="KW-0547">Nucleotide-binding</keyword>
<feature type="compositionally biased region" description="Basic and acidic residues" evidence="5">
    <location>
        <begin position="580"/>
        <end position="593"/>
    </location>
</feature>
<gene>
    <name evidence="7" type="ORF">ADA01nite_18340</name>
</gene>
<dbReference type="SUPFAM" id="SSF159800">
    <property type="entry name" value="PrpR receptor domain-like"/>
    <property type="match status" value="1"/>
</dbReference>
<dbReference type="Gene3D" id="3.40.50.300">
    <property type="entry name" value="P-loop containing nucleotide triphosphate hydrolases"/>
    <property type="match status" value="1"/>
</dbReference>
<dbReference type="Pfam" id="PF02954">
    <property type="entry name" value="HTH_8"/>
    <property type="match status" value="1"/>
</dbReference>
<keyword evidence="3" id="KW-0805">Transcription regulation</keyword>
<dbReference type="InterPro" id="IPR002078">
    <property type="entry name" value="Sigma_54_int"/>
</dbReference>
<evidence type="ECO:0000313" key="8">
    <source>
        <dbReference type="Proteomes" id="UP000321157"/>
    </source>
</evidence>
<reference evidence="7 8" key="1">
    <citation type="submission" date="2019-07" db="EMBL/GenBank/DDBJ databases">
        <title>Whole genome shotgun sequence of Aneurinibacillus danicus NBRC 102444.</title>
        <authorList>
            <person name="Hosoyama A."/>
            <person name="Uohara A."/>
            <person name="Ohji S."/>
            <person name="Ichikawa N."/>
        </authorList>
    </citation>
    <scope>NUCLEOTIDE SEQUENCE [LARGE SCALE GENOMIC DNA]</scope>
    <source>
        <strain evidence="7 8">NBRC 102444</strain>
    </source>
</reference>
<proteinExistence type="predicted"/>
<sequence length="646" mass="72586">MARILLIAPYPGLKELFIEITQETGKKVEIEIGELTKGLAIAREREKEGWDAIISHGTTARLLQQHCHIPVVEVRSSGYDMLRTLMLLKGFPGKIGVVGSHGFIQGAETVGTLLDMDLSFFLTEKEEDNETVLQQAAVQGVQTIISEVISQVDAANYGLHTFSVVPGREAVIEAINEAERISTYTAREKATHFLYENIFRGYEDGIVAIDAKINKMIANKKAEVLLGIEAELNSENTGEATTLCFQFEDIVIQGQLSTEEICNISGKEILVKKRVIIDKDEVVGAFAILKEIDELKRTESRLRRIVYGPKRAQTRFTDLIATTEEMKSQIETARLFSKYETPVLIYGEPGVGKQSLAEAIHNDSPRRDRPFLILDCGTLCDSDLQTDLFGEDGAELFNTARGGTIYLSSIEKLSPDVQDKLIHLLQEAKKKQAGNPELSPFFPRIIASNSRELQFEIKRGRFRKELYRMLSGGTLRIPSLRERKADIPELVRWFIASFNMREGKQIVGVRPEVMAQLTEAPWPENVRQLKSTVEKLCQAGRGMFIEAAEAEDILRELFTVPEPSLEVEEETSGQTSAKPEISRKPSSNREHTESNAFGIQIENKTLEELEAEIIMRVLEEEHNNQSQAAKRLGINRTTLWRKINKA</sequence>
<dbReference type="RefSeq" id="WP_146809648.1">
    <property type="nucleotide sequence ID" value="NZ_BJXX01000077.1"/>
</dbReference>
<dbReference type="InterPro" id="IPR009057">
    <property type="entry name" value="Homeodomain-like_sf"/>
</dbReference>
<dbReference type="CDD" id="cd00009">
    <property type="entry name" value="AAA"/>
    <property type="match status" value="1"/>
</dbReference>
<dbReference type="PROSITE" id="PS50045">
    <property type="entry name" value="SIGMA54_INTERACT_4"/>
    <property type="match status" value="1"/>
</dbReference>
<dbReference type="InterPro" id="IPR058031">
    <property type="entry name" value="AAA_lid_NorR"/>
</dbReference>
<dbReference type="GO" id="GO:0043565">
    <property type="term" value="F:sequence-specific DNA binding"/>
    <property type="evidence" value="ECO:0007669"/>
    <property type="project" value="InterPro"/>
</dbReference>
<protein>
    <submittedName>
        <fullName evidence="7">Fis family transcriptional regulator</fullName>
    </submittedName>
</protein>
<dbReference type="Gene3D" id="3.30.450.20">
    <property type="entry name" value="PAS domain"/>
    <property type="match status" value="1"/>
</dbReference>
<dbReference type="EMBL" id="BJXX01000077">
    <property type="protein sequence ID" value="GEN34374.1"/>
    <property type="molecule type" value="Genomic_DNA"/>
</dbReference>
<dbReference type="SUPFAM" id="SSF52540">
    <property type="entry name" value="P-loop containing nucleoside triphosphate hydrolases"/>
    <property type="match status" value="1"/>
</dbReference>
<feature type="domain" description="Sigma-54 factor interaction" evidence="6">
    <location>
        <begin position="319"/>
        <end position="538"/>
    </location>
</feature>
<comment type="caution">
    <text evidence="7">The sequence shown here is derived from an EMBL/GenBank/DDBJ whole genome shotgun (WGS) entry which is preliminary data.</text>
</comment>
<evidence type="ECO:0000256" key="1">
    <source>
        <dbReference type="ARBA" id="ARBA00022741"/>
    </source>
</evidence>
<dbReference type="Pfam" id="PF06506">
    <property type="entry name" value="PrpR_N"/>
    <property type="match status" value="1"/>
</dbReference>
<dbReference type="AlphaFoldDB" id="A0A511V5Z3"/>
<dbReference type="InterPro" id="IPR010524">
    <property type="entry name" value="Sig_transdc_resp-reg_PrpR_N"/>
</dbReference>
<dbReference type="Gene3D" id="1.10.8.60">
    <property type="match status" value="1"/>
</dbReference>
<dbReference type="GO" id="GO:0005524">
    <property type="term" value="F:ATP binding"/>
    <property type="evidence" value="ECO:0007669"/>
    <property type="project" value="UniProtKB-KW"/>
</dbReference>
<evidence type="ECO:0000256" key="3">
    <source>
        <dbReference type="ARBA" id="ARBA00023015"/>
    </source>
</evidence>
<dbReference type="Proteomes" id="UP000321157">
    <property type="component" value="Unassembled WGS sequence"/>
</dbReference>
<dbReference type="GO" id="GO:0000156">
    <property type="term" value="F:phosphorelay response regulator activity"/>
    <property type="evidence" value="ECO:0007669"/>
    <property type="project" value="InterPro"/>
</dbReference>
<dbReference type="Pfam" id="PF25601">
    <property type="entry name" value="AAA_lid_14"/>
    <property type="match status" value="1"/>
</dbReference>
<dbReference type="PRINTS" id="PR01590">
    <property type="entry name" value="HTHFIS"/>
</dbReference>
<evidence type="ECO:0000256" key="4">
    <source>
        <dbReference type="ARBA" id="ARBA00023163"/>
    </source>
</evidence>
<dbReference type="SMART" id="SM00382">
    <property type="entry name" value="AAA"/>
    <property type="match status" value="1"/>
</dbReference>
<evidence type="ECO:0000256" key="5">
    <source>
        <dbReference type="SAM" id="MobiDB-lite"/>
    </source>
</evidence>
<organism evidence="7 8">
    <name type="scientific">Aneurinibacillus danicus</name>
    <dbReference type="NCBI Taxonomy" id="267746"/>
    <lineage>
        <taxon>Bacteria</taxon>
        <taxon>Bacillati</taxon>
        <taxon>Bacillota</taxon>
        <taxon>Bacilli</taxon>
        <taxon>Bacillales</taxon>
        <taxon>Paenibacillaceae</taxon>
        <taxon>Aneurinibacillus group</taxon>
        <taxon>Aneurinibacillus</taxon>
    </lineage>
</organism>
<keyword evidence="8" id="KW-1185">Reference proteome</keyword>
<keyword evidence="2" id="KW-0067">ATP-binding</keyword>
<dbReference type="Gene3D" id="3.40.50.10660">
    <property type="entry name" value="PrpR receptor domain-like"/>
    <property type="match status" value="1"/>
</dbReference>
<dbReference type="InterPro" id="IPR002197">
    <property type="entry name" value="HTH_Fis"/>
</dbReference>
<dbReference type="SUPFAM" id="SSF46689">
    <property type="entry name" value="Homeodomain-like"/>
    <property type="match status" value="1"/>
</dbReference>
<evidence type="ECO:0000313" key="7">
    <source>
        <dbReference type="EMBL" id="GEN34374.1"/>
    </source>
</evidence>
<dbReference type="Gene3D" id="3.40.50.2300">
    <property type="match status" value="1"/>
</dbReference>
<feature type="region of interest" description="Disordered" evidence="5">
    <location>
        <begin position="564"/>
        <end position="598"/>
    </location>
</feature>
<dbReference type="InterPro" id="IPR027417">
    <property type="entry name" value="P-loop_NTPase"/>
</dbReference>
<keyword evidence="4" id="KW-0804">Transcription</keyword>
<dbReference type="PANTHER" id="PTHR32071">
    <property type="entry name" value="TRANSCRIPTIONAL REGULATORY PROTEIN"/>
    <property type="match status" value="1"/>
</dbReference>
<name>A0A511V5Z3_9BACL</name>
<dbReference type="Gene3D" id="1.10.10.60">
    <property type="entry name" value="Homeodomain-like"/>
    <property type="match status" value="1"/>
</dbReference>
<evidence type="ECO:0000259" key="6">
    <source>
        <dbReference type="PROSITE" id="PS50045"/>
    </source>
</evidence>
<dbReference type="OrthoDB" id="9771372at2"/>
<dbReference type="InterPro" id="IPR003593">
    <property type="entry name" value="AAA+_ATPase"/>
</dbReference>
<dbReference type="Pfam" id="PF00158">
    <property type="entry name" value="Sigma54_activat"/>
    <property type="match status" value="1"/>
</dbReference>
<accession>A0A511V5Z3</accession>
<dbReference type="PANTHER" id="PTHR32071:SF57">
    <property type="entry name" value="C4-DICARBOXYLATE TRANSPORT TRANSCRIPTIONAL REGULATORY PROTEIN DCTD"/>
    <property type="match status" value="1"/>
</dbReference>
<evidence type="ECO:0000256" key="2">
    <source>
        <dbReference type="ARBA" id="ARBA00022840"/>
    </source>
</evidence>
<dbReference type="GO" id="GO:0006355">
    <property type="term" value="P:regulation of DNA-templated transcription"/>
    <property type="evidence" value="ECO:0007669"/>
    <property type="project" value="InterPro"/>
</dbReference>